<organism evidence="1">
    <name type="scientific">Sesamum radiatum</name>
    <name type="common">Black benniseed</name>
    <dbReference type="NCBI Taxonomy" id="300843"/>
    <lineage>
        <taxon>Eukaryota</taxon>
        <taxon>Viridiplantae</taxon>
        <taxon>Streptophyta</taxon>
        <taxon>Embryophyta</taxon>
        <taxon>Tracheophyta</taxon>
        <taxon>Spermatophyta</taxon>
        <taxon>Magnoliopsida</taxon>
        <taxon>eudicotyledons</taxon>
        <taxon>Gunneridae</taxon>
        <taxon>Pentapetalae</taxon>
        <taxon>asterids</taxon>
        <taxon>lamiids</taxon>
        <taxon>Lamiales</taxon>
        <taxon>Pedaliaceae</taxon>
        <taxon>Sesamum</taxon>
    </lineage>
</organism>
<dbReference type="EMBL" id="JACGWJ010000007">
    <property type="protein sequence ID" value="KAL0409407.1"/>
    <property type="molecule type" value="Genomic_DNA"/>
</dbReference>
<accession>A0AAW2TXQ4</accession>
<reference evidence="1" key="2">
    <citation type="journal article" date="2024" name="Plant">
        <title>Genomic evolution and insights into agronomic trait innovations of Sesamum species.</title>
        <authorList>
            <person name="Miao H."/>
            <person name="Wang L."/>
            <person name="Qu L."/>
            <person name="Liu H."/>
            <person name="Sun Y."/>
            <person name="Le M."/>
            <person name="Wang Q."/>
            <person name="Wei S."/>
            <person name="Zheng Y."/>
            <person name="Lin W."/>
            <person name="Duan Y."/>
            <person name="Cao H."/>
            <person name="Xiong S."/>
            <person name="Wang X."/>
            <person name="Wei L."/>
            <person name="Li C."/>
            <person name="Ma Q."/>
            <person name="Ju M."/>
            <person name="Zhao R."/>
            <person name="Li G."/>
            <person name="Mu C."/>
            <person name="Tian Q."/>
            <person name="Mei H."/>
            <person name="Zhang T."/>
            <person name="Gao T."/>
            <person name="Zhang H."/>
        </authorList>
    </citation>
    <scope>NUCLEOTIDE SEQUENCE</scope>
    <source>
        <strain evidence="1">G02</strain>
    </source>
</reference>
<evidence type="ECO:0000313" key="1">
    <source>
        <dbReference type="EMBL" id="KAL0409407.1"/>
    </source>
</evidence>
<comment type="caution">
    <text evidence="1">The sequence shown here is derived from an EMBL/GenBank/DDBJ whole genome shotgun (WGS) entry which is preliminary data.</text>
</comment>
<dbReference type="AlphaFoldDB" id="A0AAW2TXQ4"/>
<gene>
    <name evidence="1" type="ORF">Sradi_1875100</name>
</gene>
<sequence>MVVLKEIRSPGPTKESGKDLIEFFTPRNGLKHSTSPELCTFQEDYLTTTLSALKPLRLKTKRRRHFDSEICGCTTIPSFKTVKQSWELPIKGYGMYKLQQKIYRTKELLK</sequence>
<reference evidence="1" key="1">
    <citation type="submission" date="2020-06" db="EMBL/GenBank/DDBJ databases">
        <authorList>
            <person name="Li T."/>
            <person name="Hu X."/>
            <person name="Zhang T."/>
            <person name="Song X."/>
            <person name="Zhang H."/>
            <person name="Dai N."/>
            <person name="Sheng W."/>
            <person name="Hou X."/>
            <person name="Wei L."/>
        </authorList>
    </citation>
    <scope>NUCLEOTIDE SEQUENCE</scope>
    <source>
        <strain evidence="1">G02</strain>
        <tissue evidence="1">Leaf</tissue>
    </source>
</reference>
<protein>
    <submittedName>
        <fullName evidence="1">Uncharacterized protein</fullName>
    </submittedName>
</protein>
<name>A0AAW2TXQ4_SESRA</name>
<proteinExistence type="predicted"/>